<feature type="transmembrane region" description="Helical" evidence="1">
    <location>
        <begin position="229"/>
        <end position="246"/>
    </location>
</feature>
<evidence type="ECO:0000256" key="1">
    <source>
        <dbReference type="SAM" id="Phobius"/>
    </source>
</evidence>
<dbReference type="AlphaFoldDB" id="A0AAD7J1G5"/>
<dbReference type="EMBL" id="JARJLG010000065">
    <property type="protein sequence ID" value="KAJ7754960.1"/>
    <property type="molecule type" value="Genomic_DNA"/>
</dbReference>
<accession>A0AAD7J1G5</accession>
<keyword evidence="1" id="KW-0472">Membrane</keyword>
<keyword evidence="1" id="KW-1133">Transmembrane helix</keyword>
<feature type="transmembrane region" description="Helical" evidence="1">
    <location>
        <begin position="46"/>
        <end position="67"/>
    </location>
</feature>
<keyword evidence="3" id="KW-1185">Reference proteome</keyword>
<protein>
    <submittedName>
        <fullName evidence="2">Uncharacterized protein</fullName>
    </submittedName>
</protein>
<sequence>MGSDRKLIRARALAVSSFIPATLLQAYTFNAGLEESDTAAYAPHPYFLRAFFAMQAGLQIYWISQLFHRKARLVRREENGMLLTNEAVASPEPTQMAYVQMYSLGNIFTVVSTLGWVNKQLPLSQVVNAACQLFFVFYTLDPSGVFTKTRNNRLTHLVVKTNAGISVLYLWKAWGALELEASRPTIQQQVHCGVLFLLLTLASGPDPTLGIWLLLDLAALVAGNTRDEWKFAFLCITGVLFVVILSDSMMARRNPPPPNDFAHARIDVEDEEELALHGSD</sequence>
<feature type="transmembrane region" description="Helical" evidence="1">
    <location>
        <begin position="192"/>
        <end position="214"/>
    </location>
</feature>
<dbReference type="Proteomes" id="UP001215280">
    <property type="component" value="Unassembled WGS sequence"/>
</dbReference>
<keyword evidence="1" id="KW-0812">Transmembrane</keyword>
<proteinExistence type="predicted"/>
<evidence type="ECO:0000313" key="2">
    <source>
        <dbReference type="EMBL" id="KAJ7754960.1"/>
    </source>
</evidence>
<gene>
    <name evidence="2" type="ORF">DFH07DRAFT_495593</name>
</gene>
<organism evidence="2 3">
    <name type="scientific">Mycena maculata</name>
    <dbReference type="NCBI Taxonomy" id="230809"/>
    <lineage>
        <taxon>Eukaryota</taxon>
        <taxon>Fungi</taxon>
        <taxon>Dikarya</taxon>
        <taxon>Basidiomycota</taxon>
        <taxon>Agaricomycotina</taxon>
        <taxon>Agaricomycetes</taxon>
        <taxon>Agaricomycetidae</taxon>
        <taxon>Agaricales</taxon>
        <taxon>Marasmiineae</taxon>
        <taxon>Mycenaceae</taxon>
        <taxon>Mycena</taxon>
    </lineage>
</organism>
<name>A0AAD7J1G5_9AGAR</name>
<reference evidence="2" key="1">
    <citation type="submission" date="2023-03" db="EMBL/GenBank/DDBJ databases">
        <title>Massive genome expansion in bonnet fungi (Mycena s.s.) driven by repeated elements and novel gene families across ecological guilds.</title>
        <authorList>
            <consortium name="Lawrence Berkeley National Laboratory"/>
            <person name="Harder C.B."/>
            <person name="Miyauchi S."/>
            <person name="Viragh M."/>
            <person name="Kuo A."/>
            <person name="Thoen E."/>
            <person name="Andreopoulos B."/>
            <person name="Lu D."/>
            <person name="Skrede I."/>
            <person name="Drula E."/>
            <person name="Henrissat B."/>
            <person name="Morin E."/>
            <person name="Kohler A."/>
            <person name="Barry K."/>
            <person name="LaButti K."/>
            <person name="Morin E."/>
            <person name="Salamov A."/>
            <person name="Lipzen A."/>
            <person name="Mereny Z."/>
            <person name="Hegedus B."/>
            <person name="Baldrian P."/>
            <person name="Stursova M."/>
            <person name="Weitz H."/>
            <person name="Taylor A."/>
            <person name="Grigoriev I.V."/>
            <person name="Nagy L.G."/>
            <person name="Martin F."/>
            <person name="Kauserud H."/>
        </authorList>
    </citation>
    <scope>NUCLEOTIDE SEQUENCE</scope>
    <source>
        <strain evidence="2">CBHHK188m</strain>
    </source>
</reference>
<evidence type="ECO:0000313" key="3">
    <source>
        <dbReference type="Proteomes" id="UP001215280"/>
    </source>
</evidence>
<comment type="caution">
    <text evidence="2">The sequence shown here is derived from an EMBL/GenBank/DDBJ whole genome shotgun (WGS) entry which is preliminary data.</text>
</comment>